<dbReference type="PROSITE" id="PS50897">
    <property type="entry name" value="CTLH"/>
    <property type="match status" value="1"/>
</dbReference>
<evidence type="ECO:0000256" key="5">
    <source>
        <dbReference type="ARBA" id="ARBA00022771"/>
    </source>
</evidence>
<dbReference type="GO" id="GO:0061630">
    <property type="term" value="F:ubiquitin protein ligase activity"/>
    <property type="evidence" value="ECO:0007669"/>
    <property type="project" value="InterPro"/>
</dbReference>
<evidence type="ECO:0000259" key="8">
    <source>
        <dbReference type="PROSITE" id="PS50897"/>
    </source>
</evidence>
<protein>
    <submittedName>
        <fullName evidence="10">Uncharacterized protein</fullName>
    </submittedName>
</protein>
<dbReference type="GeneID" id="37003012"/>
<dbReference type="PANTHER" id="PTHR12170">
    <property type="entry name" value="MACROPHAGE ERYTHROBLAST ATTACHER-RELATED"/>
    <property type="match status" value="1"/>
</dbReference>
<dbReference type="GO" id="GO:0008270">
    <property type="term" value="F:zinc ion binding"/>
    <property type="evidence" value="ECO:0007669"/>
    <property type="project" value="UniProtKB-KW"/>
</dbReference>
<name>A0A2V1ABV1_9ASCO</name>
<evidence type="ECO:0000313" key="11">
    <source>
        <dbReference type="Proteomes" id="UP000244406"/>
    </source>
</evidence>
<dbReference type="Proteomes" id="UP000244406">
    <property type="component" value="Unassembled WGS sequence"/>
</dbReference>
<dbReference type="RefSeq" id="XP_025336115.1">
    <property type="nucleotide sequence ID" value="XM_025481497.1"/>
</dbReference>
<dbReference type="PANTHER" id="PTHR12170:SF2">
    <property type="entry name" value="E3 UBIQUITIN-PROTEIN TRANSFERASE MAEA"/>
    <property type="match status" value="1"/>
</dbReference>
<gene>
    <name evidence="10" type="ORF">CXQ87_003012</name>
</gene>
<accession>A0A2V1ABV1</accession>
<feature type="domain" description="CTLH" evidence="8">
    <location>
        <begin position="205"/>
        <end position="241"/>
    </location>
</feature>
<dbReference type="InterPro" id="IPR024964">
    <property type="entry name" value="CTLH/CRA"/>
</dbReference>
<comment type="caution">
    <text evidence="10">The sequence shown here is derived from an EMBL/GenBank/DDBJ whole genome shotgun (WGS) entry which is preliminary data.</text>
</comment>
<dbReference type="SMART" id="SM00757">
    <property type="entry name" value="CRA"/>
    <property type="match status" value="1"/>
</dbReference>
<keyword evidence="4" id="KW-0479">Metal-binding</keyword>
<dbReference type="GO" id="GO:0043161">
    <property type="term" value="P:proteasome-mediated ubiquitin-dependent protein catabolic process"/>
    <property type="evidence" value="ECO:0007669"/>
    <property type="project" value="InterPro"/>
</dbReference>
<evidence type="ECO:0000256" key="6">
    <source>
        <dbReference type="ARBA" id="ARBA00022833"/>
    </source>
</evidence>
<feature type="zinc finger region" description="RING-Gid-type" evidence="7">
    <location>
        <begin position="400"/>
        <end position="463"/>
    </location>
</feature>
<dbReference type="GO" id="GO:0034657">
    <property type="term" value="C:GID complex"/>
    <property type="evidence" value="ECO:0007669"/>
    <property type="project" value="TreeGrafter"/>
</dbReference>
<proteinExistence type="inferred from homology"/>
<dbReference type="PROSITE" id="PS51867">
    <property type="entry name" value="ZF_RING_GID"/>
    <property type="match status" value="1"/>
</dbReference>
<dbReference type="AlphaFoldDB" id="A0A2V1ABV1"/>
<dbReference type="InterPro" id="IPR045098">
    <property type="entry name" value="Fyv10_fam"/>
</dbReference>
<organism evidence="10 11">
    <name type="scientific">Candidozyma duobushaemuli</name>
    <dbReference type="NCBI Taxonomy" id="1231522"/>
    <lineage>
        <taxon>Eukaryota</taxon>
        <taxon>Fungi</taxon>
        <taxon>Dikarya</taxon>
        <taxon>Ascomycota</taxon>
        <taxon>Saccharomycotina</taxon>
        <taxon>Pichiomycetes</taxon>
        <taxon>Metschnikowiaceae</taxon>
        <taxon>Candidozyma</taxon>
    </lineage>
</organism>
<evidence type="ECO:0000256" key="4">
    <source>
        <dbReference type="ARBA" id="ARBA00022723"/>
    </source>
</evidence>
<keyword evidence="6" id="KW-0862">Zinc</keyword>
<dbReference type="VEuPathDB" id="FungiDB:CXQ87_003012"/>
<dbReference type="GO" id="GO:0005634">
    <property type="term" value="C:nucleus"/>
    <property type="evidence" value="ECO:0007669"/>
    <property type="project" value="TreeGrafter"/>
</dbReference>
<dbReference type="InterPro" id="IPR006595">
    <property type="entry name" value="CTLH_C"/>
</dbReference>
<dbReference type="Pfam" id="PF10607">
    <property type="entry name" value="CTLH"/>
    <property type="match status" value="1"/>
</dbReference>
<dbReference type="InterPro" id="IPR044063">
    <property type="entry name" value="ZF_RING_GID"/>
</dbReference>
<evidence type="ECO:0000256" key="7">
    <source>
        <dbReference type="PROSITE-ProRule" id="PRU01215"/>
    </source>
</evidence>
<keyword evidence="5 7" id="KW-0863">Zinc-finger</keyword>
<evidence type="ECO:0000256" key="2">
    <source>
        <dbReference type="ARBA" id="ARBA00010615"/>
    </source>
</evidence>
<dbReference type="GO" id="GO:0005737">
    <property type="term" value="C:cytoplasm"/>
    <property type="evidence" value="ECO:0007669"/>
    <property type="project" value="UniProtKB-SubCell"/>
</dbReference>
<dbReference type="InterPro" id="IPR013144">
    <property type="entry name" value="CRA_dom"/>
</dbReference>
<sequence length="463" mass="53306">MSEPTVNFSVQTRQVQFTVPSELIKKNFKTIQKLVEKSKKSVSEEISNIKKNPNLTKEEKLSIIRKLIKTFEAYQKKLAIAIHNDEDYRTRLTTRAKHISALKNFTLDHTSSNEDKHTDEDDKLLDLHNEKLISWYRGETNLLIIDYLLKSNTRKDKNLGSELMKGLAPTFEYDITKLVDHDVYESFNKVFLSINMDHDLELIAAWYNDNKNSLKKLSSNLQFEIHYCKYLSMIETGQASEAISYCKTYLAPYGNIKNYSGDDLINFEKNHKRLTKVGAPLVYVSMCLDAYSSENGGPSKELSSRYSKYNALMSEERWRGLSKCFTEDFTKIYGIPKTYPLLVLLSAGLSSLKTKSCYCNDENTIFKTHKNEKLEVSSWRDLSLRGPNYYYKLLKKINQCPVCSPELFHLSSNLPYAQLLTSILNNPFKLPNGNIYPFEKLLNPTKKMLEATGTLGLESVPDR</sequence>
<comment type="subcellular location">
    <subcellularLocation>
        <location evidence="1">Cytoplasm</location>
    </subcellularLocation>
</comment>
<comment type="similarity">
    <text evidence="2">Belongs to the FYV10 family.</text>
</comment>
<keyword evidence="3" id="KW-0963">Cytoplasm</keyword>
<keyword evidence="11" id="KW-1185">Reference proteome</keyword>
<evidence type="ECO:0000256" key="1">
    <source>
        <dbReference type="ARBA" id="ARBA00004496"/>
    </source>
</evidence>
<evidence type="ECO:0000259" key="9">
    <source>
        <dbReference type="PROSITE" id="PS51867"/>
    </source>
</evidence>
<feature type="domain" description="RING-Gid-type" evidence="9">
    <location>
        <begin position="400"/>
        <end position="463"/>
    </location>
</feature>
<reference evidence="10 11" key="1">
    <citation type="submission" date="2017-12" db="EMBL/GenBank/DDBJ databases">
        <title>Genome Sequence of the Amphotericin B-resistant Candida duobushaemulonii strain, B09383.</title>
        <authorList>
            <person name="Chow N.A."/>
            <person name="Gade L."/>
            <person name="Batra D."/>
            <person name="Rowe L.A."/>
            <person name="Loparev V.N."/>
            <person name="Litvintseva A.P."/>
        </authorList>
    </citation>
    <scope>NUCLEOTIDE SEQUENCE [LARGE SCALE GENOMIC DNA]</scope>
    <source>
        <strain evidence="10 11">B09383</strain>
    </source>
</reference>
<dbReference type="EMBL" id="PKFP01000003">
    <property type="protein sequence ID" value="PVH15175.1"/>
    <property type="molecule type" value="Genomic_DNA"/>
</dbReference>
<evidence type="ECO:0000256" key="3">
    <source>
        <dbReference type="ARBA" id="ARBA00022490"/>
    </source>
</evidence>
<evidence type="ECO:0000313" key="10">
    <source>
        <dbReference type="EMBL" id="PVH15175.1"/>
    </source>
</evidence>